<name>A0ABD1FCT9_HYPHA</name>
<evidence type="ECO:0000313" key="2">
    <source>
        <dbReference type="Proteomes" id="UP001566132"/>
    </source>
</evidence>
<dbReference type="AlphaFoldDB" id="A0ABD1FCT9"/>
<sequence>MGSFDAIKTPPQTFHKNSHQVYKSYKAVENRGSNAIQDTCKMLESVGAGVSDATEHESMISNVGVAVLSLSGTSKDARQDLSQFRSISSSPNRVYDGIKSSPIFFNGKYQPQIH</sequence>
<gene>
    <name evidence="1" type="ORF">ABEB36_000903</name>
</gene>
<reference evidence="1 2" key="1">
    <citation type="submission" date="2024-05" db="EMBL/GenBank/DDBJ databases">
        <title>Genetic variation in Jamaican populations of the coffee berry borer (Hypothenemus hampei).</title>
        <authorList>
            <person name="Errbii M."/>
            <person name="Myrie A."/>
        </authorList>
    </citation>
    <scope>NUCLEOTIDE SEQUENCE [LARGE SCALE GENOMIC DNA]</scope>
    <source>
        <strain evidence="1">JA-Hopewell-2020-01-JO</strain>
        <tissue evidence="1">Whole body</tissue>
    </source>
</reference>
<comment type="caution">
    <text evidence="1">The sequence shown here is derived from an EMBL/GenBank/DDBJ whole genome shotgun (WGS) entry which is preliminary data.</text>
</comment>
<dbReference type="EMBL" id="JBDJPC010000001">
    <property type="protein sequence ID" value="KAL1517095.1"/>
    <property type="molecule type" value="Genomic_DNA"/>
</dbReference>
<organism evidence="1 2">
    <name type="scientific">Hypothenemus hampei</name>
    <name type="common">Coffee berry borer</name>
    <dbReference type="NCBI Taxonomy" id="57062"/>
    <lineage>
        <taxon>Eukaryota</taxon>
        <taxon>Metazoa</taxon>
        <taxon>Ecdysozoa</taxon>
        <taxon>Arthropoda</taxon>
        <taxon>Hexapoda</taxon>
        <taxon>Insecta</taxon>
        <taxon>Pterygota</taxon>
        <taxon>Neoptera</taxon>
        <taxon>Endopterygota</taxon>
        <taxon>Coleoptera</taxon>
        <taxon>Polyphaga</taxon>
        <taxon>Cucujiformia</taxon>
        <taxon>Curculionidae</taxon>
        <taxon>Scolytinae</taxon>
        <taxon>Hypothenemus</taxon>
    </lineage>
</organism>
<evidence type="ECO:0000313" key="1">
    <source>
        <dbReference type="EMBL" id="KAL1517095.1"/>
    </source>
</evidence>
<protein>
    <submittedName>
        <fullName evidence="1">Uncharacterized protein</fullName>
    </submittedName>
</protein>
<accession>A0ABD1FCT9</accession>
<dbReference type="Proteomes" id="UP001566132">
    <property type="component" value="Unassembled WGS sequence"/>
</dbReference>
<proteinExistence type="predicted"/>
<keyword evidence="2" id="KW-1185">Reference proteome</keyword>